<reference evidence="3 4" key="1">
    <citation type="submission" date="2024-03" db="EMBL/GenBank/DDBJ databases">
        <title>The Acrasis kona genome and developmental transcriptomes reveal deep origins of eukaryotic multicellular pathways.</title>
        <authorList>
            <person name="Sheikh S."/>
            <person name="Fu C.-J."/>
            <person name="Brown M.W."/>
            <person name="Baldauf S.L."/>
        </authorList>
    </citation>
    <scope>NUCLEOTIDE SEQUENCE [LARGE SCALE GENOMIC DNA]</scope>
    <source>
        <strain evidence="3 4">ATCC MYA-3509</strain>
    </source>
</reference>
<accession>A0AAW2YW05</accession>
<dbReference type="PROSITE" id="PS00134">
    <property type="entry name" value="TRYPSIN_HIS"/>
    <property type="match status" value="1"/>
</dbReference>
<dbReference type="Gene3D" id="2.40.10.10">
    <property type="entry name" value="Trypsin-like serine proteases"/>
    <property type="match status" value="1"/>
</dbReference>
<feature type="domain" description="Peptidase S1" evidence="2">
    <location>
        <begin position="22"/>
        <end position="256"/>
    </location>
</feature>
<dbReference type="PANTHER" id="PTHR24260">
    <property type="match status" value="1"/>
</dbReference>
<protein>
    <submittedName>
        <fullName evidence="3">Trypsin</fullName>
    </submittedName>
</protein>
<dbReference type="SUPFAM" id="SSF50494">
    <property type="entry name" value="Trypsin-like serine proteases"/>
    <property type="match status" value="1"/>
</dbReference>
<dbReference type="EMBL" id="JAOPGA020000743">
    <property type="protein sequence ID" value="KAL0481272.1"/>
    <property type="molecule type" value="Genomic_DNA"/>
</dbReference>
<dbReference type="Proteomes" id="UP001431209">
    <property type="component" value="Unassembled WGS sequence"/>
</dbReference>
<sequence>MKHCLTVILAIACFLVTFCSAVFNGIQVTQGQFPYLVYIIINYNGDDSYACGGGIISERYVISAGHCTFGRNYRVILDTLDVNGYSSSKVVEVVGEPQRPIDFGMYNGKATFDYNDVGIFTLARNISEVDNRIQFLAITTNSPPVGTKLTVVGYGQLGTNRGTSKAHYNTITVARDELCIFDDYKPAVSFCTYDTHAWTCPGDSGSPIVFKPEGYNRFVAIGLNSYGHEGECGTKEPDSVMTRLSALTNFIREKTPLAPPRFVSVEFSANTPAPANNNPGAPSTPVSTNDCWTCPPGSAHWWKYNYAFPPNGDRCQCIEGTGASGAQSPPATGEVVVYQTPAPVTDKTVAPIKNNSNTIKESIVVLIATIIIGMFL</sequence>
<name>A0AAW2YW05_9EUKA</name>
<dbReference type="InterPro" id="IPR043504">
    <property type="entry name" value="Peptidase_S1_PA_chymotrypsin"/>
</dbReference>
<feature type="chain" id="PRO_5043665983" evidence="1">
    <location>
        <begin position="22"/>
        <end position="376"/>
    </location>
</feature>
<evidence type="ECO:0000313" key="4">
    <source>
        <dbReference type="Proteomes" id="UP001431209"/>
    </source>
</evidence>
<dbReference type="InterPro" id="IPR018114">
    <property type="entry name" value="TRYPSIN_HIS"/>
</dbReference>
<dbReference type="PRINTS" id="PR00722">
    <property type="entry name" value="CHYMOTRYPSIN"/>
</dbReference>
<dbReference type="InterPro" id="IPR001314">
    <property type="entry name" value="Peptidase_S1A"/>
</dbReference>
<dbReference type="Pfam" id="PF00089">
    <property type="entry name" value="Trypsin"/>
    <property type="match status" value="1"/>
</dbReference>
<proteinExistence type="predicted"/>
<gene>
    <name evidence="3" type="ORF">AKO1_002881</name>
</gene>
<feature type="signal peptide" evidence="1">
    <location>
        <begin position="1"/>
        <end position="21"/>
    </location>
</feature>
<dbReference type="GO" id="GO:0006508">
    <property type="term" value="P:proteolysis"/>
    <property type="evidence" value="ECO:0007669"/>
    <property type="project" value="InterPro"/>
</dbReference>
<evidence type="ECO:0000259" key="2">
    <source>
        <dbReference type="PROSITE" id="PS50240"/>
    </source>
</evidence>
<dbReference type="InterPro" id="IPR009003">
    <property type="entry name" value="Peptidase_S1_PA"/>
</dbReference>
<dbReference type="GO" id="GO:0004252">
    <property type="term" value="F:serine-type endopeptidase activity"/>
    <property type="evidence" value="ECO:0007669"/>
    <property type="project" value="InterPro"/>
</dbReference>
<evidence type="ECO:0000313" key="3">
    <source>
        <dbReference type="EMBL" id="KAL0481272.1"/>
    </source>
</evidence>
<dbReference type="PROSITE" id="PS50240">
    <property type="entry name" value="TRYPSIN_DOM"/>
    <property type="match status" value="1"/>
</dbReference>
<evidence type="ECO:0000256" key="1">
    <source>
        <dbReference type="SAM" id="SignalP"/>
    </source>
</evidence>
<dbReference type="InterPro" id="IPR051333">
    <property type="entry name" value="CLIP_Serine_Protease"/>
</dbReference>
<keyword evidence="4" id="KW-1185">Reference proteome</keyword>
<keyword evidence="1" id="KW-0732">Signal</keyword>
<dbReference type="PANTHER" id="PTHR24260:SF136">
    <property type="entry name" value="GH08193P-RELATED"/>
    <property type="match status" value="1"/>
</dbReference>
<dbReference type="AlphaFoldDB" id="A0AAW2YW05"/>
<dbReference type="InterPro" id="IPR001254">
    <property type="entry name" value="Trypsin_dom"/>
</dbReference>
<organism evidence="3 4">
    <name type="scientific">Acrasis kona</name>
    <dbReference type="NCBI Taxonomy" id="1008807"/>
    <lineage>
        <taxon>Eukaryota</taxon>
        <taxon>Discoba</taxon>
        <taxon>Heterolobosea</taxon>
        <taxon>Tetramitia</taxon>
        <taxon>Eutetramitia</taxon>
        <taxon>Acrasidae</taxon>
        <taxon>Acrasis</taxon>
    </lineage>
</organism>
<comment type="caution">
    <text evidence="3">The sequence shown here is derived from an EMBL/GenBank/DDBJ whole genome shotgun (WGS) entry which is preliminary data.</text>
</comment>
<dbReference type="SMART" id="SM00020">
    <property type="entry name" value="Tryp_SPc"/>
    <property type="match status" value="1"/>
</dbReference>